<reference evidence="10 11" key="1">
    <citation type="submission" date="2023-10" db="EMBL/GenBank/DDBJ databases">
        <title>Bacteria for the degradation of biodegradable plastic PBAT(Polybutylene adipate terephthalate).</title>
        <authorList>
            <person name="Weon H.-Y."/>
            <person name="Yeon J."/>
        </authorList>
    </citation>
    <scope>NUCLEOTIDE SEQUENCE [LARGE SCALE GENOMIC DNA]</scope>
    <source>
        <strain evidence="10 11">SBD 7-3</strain>
    </source>
</reference>
<dbReference type="SUPFAM" id="SSF56601">
    <property type="entry name" value="beta-lactamase/transpeptidase-like"/>
    <property type="match status" value="1"/>
</dbReference>
<dbReference type="InterPro" id="IPR001967">
    <property type="entry name" value="Peptidase_S11_N"/>
</dbReference>
<evidence type="ECO:0000259" key="9">
    <source>
        <dbReference type="Pfam" id="PF00768"/>
    </source>
</evidence>
<keyword evidence="2 8" id="KW-0732">Signal</keyword>
<evidence type="ECO:0000256" key="6">
    <source>
        <dbReference type="ARBA" id="ARBA00023316"/>
    </source>
</evidence>
<evidence type="ECO:0000256" key="5">
    <source>
        <dbReference type="ARBA" id="ARBA00022984"/>
    </source>
</evidence>
<gene>
    <name evidence="10" type="primary">pbpG</name>
    <name evidence="10" type="ORF">RXV79_11010</name>
</gene>
<organism evidence="10 11">
    <name type="scientific">Piscinibacter gummiphilus</name>
    <dbReference type="NCBI Taxonomy" id="946333"/>
    <lineage>
        <taxon>Bacteria</taxon>
        <taxon>Pseudomonadati</taxon>
        <taxon>Pseudomonadota</taxon>
        <taxon>Betaproteobacteria</taxon>
        <taxon>Burkholderiales</taxon>
        <taxon>Sphaerotilaceae</taxon>
        <taxon>Piscinibacter</taxon>
    </lineage>
</organism>
<dbReference type="Proteomes" id="UP001303946">
    <property type="component" value="Chromosome"/>
</dbReference>
<dbReference type="EC" id="3.4.21.-" evidence="10"/>
<feature type="chain" id="PRO_5047313876" evidence="8">
    <location>
        <begin position="22"/>
        <end position="383"/>
    </location>
</feature>
<protein>
    <submittedName>
        <fullName evidence="10">D-alanyl-D-alanine endopeptidase</fullName>
        <ecNumber evidence="10">3.4.21.-</ecNumber>
    </submittedName>
</protein>
<keyword evidence="11" id="KW-1185">Reference proteome</keyword>
<dbReference type="InterPro" id="IPR018044">
    <property type="entry name" value="Peptidase_S11"/>
</dbReference>
<dbReference type="GO" id="GO:0016787">
    <property type="term" value="F:hydrolase activity"/>
    <property type="evidence" value="ECO:0007669"/>
    <property type="project" value="UniProtKB-KW"/>
</dbReference>
<dbReference type="RefSeq" id="WP_316703469.1">
    <property type="nucleotide sequence ID" value="NZ_CP136336.1"/>
</dbReference>
<evidence type="ECO:0000256" key="4">
    <source>
        <dbReference type="ARBA" id="ARBA00022960"/>
    </source>
</evidence>
<evidence type="ECO:0000256" key="1">
    <source>
        <dbReference type="ARBA" id="ARBA00007164"/>
    </source>
</evidence>
<sequence length="383" mass="40740">MLFRGLVTVVIAACLPLSAGAAAKPAKKRAAAVAKAPVKASKAVVVRGVKRTSLRTARVVVPARPSFGQIAGLHSAADPLDLKSSVALVMDQDTNEVLFSKNPQAVLPIASLTKLMTALVVTEAKLPLDEVLTISQDDVDTEKGSRSRLTVGTQLTRGEMMHLALMSSENRAAHALGRHYPGGLDAFVAAMNRKAIELGMPATRYVEPTGLSSRNQSSARDLATLVKAAHHYPLIRELSTSPEHQVAVGHRNLQFRNTNGLVRDPDWNIGLQKTGYISEAGRCLVMQAQMAGRQLIMVFLDSAGKYSRIGDAERVRKWVNERITVAAPVRATPTIPSIVSPITPVVPAAAAPAAMPVVPAAVVLPEPASEKAHETLEAPKLTS</sequence>
<dbReference type="Gene3D" id="3.40.710.10">
    <property type="entry name" value="DD-peptidase/beta-lactamase superfamily"/>
    <property type="match status" value="1"/>
</dbReference>
<evidence type="ECO:0000256" key="3">
    <source>
        <dbReference type="ARBA" id="ARBA00022801"/>
    </source>
</evidence>
<dbReference type="PANTHER" id="PTHR21581:SF26">
    <property type="entry name" value="D-ALANYL-D-ALANINE ENDOPEPTIDASE"/>
    <property type="match status" value="1"/>
</dbReference>
<keyword evidence="5" id="KW-0573">Peptidoglycan synthesis</keyword>
<proteinExistence type="inferred from homology"/>
<dbReference type="InterPro" id="IPR012338">
    <property type="entry name" value="Beta-lactam/transpept-like"/>
</dbReference>
<evidence type="ECO:0000313" key="11">
    <source>
        <dbReference type="Proteomes" id="UP001303946"/>
    </source>
</evidence>
<name>A0ABZ0D047_9BURK</name>
<accession>A0ABZ0D047</accession>
<comment type="similarity">
    <text evidence="1 7">Belongs to the peptidase S11 family.</text>
</comment>
<dbReference type="PRINTS" id="PR00725">
    <property type="entry name" value="DADACBPTASE1"/>
</dbReference>
<dbReference type="PANTHER" id="PTHR21581">
    <property type="entry name" value="D-ALANYL-D-ALANINE CARBOXYPEPTIDASE"/>
    <property type="match status" value="1"/>
</dbReference>
<dbReference type="NCBIfam" id="NF008668">
    <property type="entry name" value="PRK11669.1"/>
    <property type="match status" value="1"/>
</dbReference>
<keyword evidence="4" id="KW-0133">Cell shape</keyword>
<evidence type="ECO:0000256" key="8">
    <source>
        <dbReference type="SAM" id="SignalP"/>
    </source>
</evidence>
<evidence type="ECO:0000256" key="7">
    <source>
        <dbReference type="RuleBase" id="RU004016"/>
    </source>
</evidence>
<dbReference type="EMBL" id="CP136336">
    <property type="protein sequence ID" value="WOB10568.1"/>
    <property type="molecule type" value="Genomic_DNA"/>
</dbReference>
<feature type="signal peptide" evidence="8">
    <location>
        <begin position="1"/>
        <end position="21"/>
    </location>
</feature>
<feature type="domain" description="Peptidase S11 D-alanyl-D-alanine carboxypeptidase A N-terminal" evidence="9">
    <location>
        <begin position="77"/>
        <end position="302"/>
    </location>
</feature>
<keyword evidence="6" id="KW-0961">Cell wall biogenesis/degradation</keyword>
<evidence type="ECO:0000313" key="10">
    <source>
        <dbReference type="EMBL" id="WOB10568.1"/>
    </source>
</evidence>
<evidence type="ECO:0000256" key="2">
    <source>
        <dbReference type="ARBA" id="ARBA00022729"/>
    </source>
</evidence>
<keyword evidence="3 10" id="KW-0378">Hydrolase</keyword>
<dbReference type="Pfam" id="PF00768">
    <property type="entry name" value="Peptidase_S11"/>
    <property type="match status" value="1"/>
</dbReference>